<organism evidence="1 2">
    <name type="scientific">Bacillus capparidis</name>
    <dbReference type="NCBI Taxonomy" id="1840411"/>
    <lineage>
        <taxon>Bacteria</taxon>
        <taxon>Bacillati</taxon>
        <taxon>Bacillota</taxon>
        <taxon>Bacilli</taxon>
        <taxon>Bacillales</taxon>
        <taxon>Bacillaceae</taxon>
        <taxon>Bacillus</taxon>
    </lineage>
</organism>
<name>A0ABS4CWP2_9BACI</name>
<protein>
    <submittedName>
        <fullName evidence="1">Uncharacterized protein</fullName>
    </submittedName>
</protein>
<dbReference type="EMBL" id="JAFDST010000002">
    <property type="protein sequence ID" value="MBP1081979.1"/>
    <property type="molecule type" value="Genomic_DNA"/>
</dbReference>
<gene>
    <name evidence="1" type="ORF">JOC74_002472</name>
</gene>
<accession>A0ABS4CWP2</accession>
<proteinExistence type="predicted"/>
<reference evidence="1 2" key="1">
    <citation type="submission" date="2021-01" db="EMBL/GenBank/DDBJ databases">
        <title>Genomic Encyclopedia of Type Strains, Phase IV (KMG-IV): sequencing the most valuable type-strain genomes for metagenomic binning, comparative biology and taxonomic classification.</title>
        <authorList>
            <person name="Goeker M."/>
        </authorList>
    </citation>
    <scope>NUCLEOTIDE SEQUENCE [LARGE SCALE GENOMIC DNA]</scope>
    <source>
        <strain evidence="1 2">DSM 103394</strain>
    </source>
</reference>
<keyword evidence="2" id="KW-1185">Reference proteome</keyword>
<evidence type="ECO:0000313" key="2">
    <source>
        <dbReference type="Proteomes" id="UP000674416"/>
    </source>
</evidence>
<comment type="caution">
    <text evidence="1">The sequence shown here is derived from an EMBL/GenBank/DDBJ whole genome shotgun (WGS) entry which is preliminary data.</text>
</comment>
<dbReference type="Proteomes" id="UP000674416">
    <property type="component" value="Unassembled WGS sequence"/>
</dbReference>
<evidence type="ECO:0000313" key="1">
    <source>
        <dbReference type="EMBL" id="MBP1081979.1"/>
    </source>
</evidence>
<dbReference type="RefSeq" id="WP_211086177.1">
    <property type="nucleotide sequence ID" value="NZ_JAFDST010000002.1"/>
</dbReference>
<sequence>MAGLRSSRQTKPEWSVRIPTAAAGITANARQELVTQWGEAEDEAAQKEILAELNKTIYDELPFEKVSNLSTLDARTSKLQDYEDWYGPRFWNTWKSK</sequence>